<dbReference type="CDD" id="cd06257">
    <property type="entry name" value="DnaJ"/>
    <property type="match status" value="1"/>
</dbReference>
<dbReference type="Gene3D" id="3.30.70.270">
    <property type="match status" value="1"/>
</dbReference>
<evidence type="ECO:0000259" key="3">
    <source>
        <dbReference type="PROSITE" id="PS50076"/>
    </source>
</evidence>
<keyword evidence="6" id="KW-1185">Reference proteome</keyword>
<dbReference type="SUPFAM" id="SSF46565">
    <property type="entry name" value="Chaperone J-domain"/>
    <property type="match status" value="1"/>
</dbReference>
<dbReference type="GO" id="GO:0005737">
    <property type="term" value="C:cytoplasm"/>
    <property type="evidence" value="ECO:0007669"/>
    <property type="project" value="TreeGrafter"/>
</dbReference>
<protein>
    <submittedName>
        <fullName evidence="5">DnaJ domain-containing protein</fullName>
    </submittedName>
</protein>
<dbReference type="InterPro" id="IPR036869">
    <property type="entry name" value="J_dom_sf"/>
</dbReference>
<dbReference type="SUPFAM" id="SSF55073">
    <property type="entry name" value="Nucleotide cyclase"/>
    <property type="match status" value="1"/>
</dbReference>
<name>A0A8J7GX24_9FIRM</name>
<dbReference type="GO" id="GO:0042026">
    <property type="term" value="P:protein refolding"/>
    <property type="evidence" value="ECO:0007669"/>
    <property type="project" value="TreeGrafter"/>
</dbReference>
<evidence type="ECO:0000259" key="4">
    <source>
        <dbReference type="PROSITE" id="PS50887"/>
    </source>
</evidence>
<dbReference type="SMART" id="SM00267">
    <property type="entry name" value="GGDEF"/>
    <property type="match status" value="1"/>
</dbReference>
<dbReference type="PANTHER" id="PTHR43096">
    <property type="entry name" value="DNAJ HOMOLOG 1, MITOCHONDRIAL-RELATED"/>
    <property type="match status" value="1"/>
</dbReference>
<dbReference type="RefSeq" id="WP_197659779.1">
    <property type="nucleotide sequence ID" value="NZ_JAEAGR010000001.1"/>
</dbReference>
<dbReference type="Gene3D" id="1.10.287.110">
    <property type="entry name" value="DnaJ domain"/>
    <property type="match status" value="1"/>
</dbReference>
<dbReference type="Proteomes" id="UP000623269">
    <property type="component" value="Unassembled WGS sequence"/>
</dbReference>
<gene>
    <name evidence="5" type="ORF">I5677_01495</name>
</gene>
<dbReference type="NCBIfam" id="TIGR00254">
    <property type="entry name" value="GGDEF"/>
    <property type="match status" value="1"/>
</dbReference>
<sequence length="402" mass="46814">MMGSVDYYKILQVHYLAEPEVIESAYKRLAKKYHPDVSKAKDSDIRMKQINEAYEVLSDANKRKKYDAEKDTKQDNVENKNSKKIDEASVIPAKIILDKYFTYIKDRDFTNAYELISSIEKKNISLEDFIKWQCVVSKIFHLQDFDCKASKVDENIMLSGLIYGKVIDFTVVTIEHNLVMNRLEKDIISKKVVLEKRGWHINIGYQDLKPFIAKLEELNELLTAKSVINEMIEVYGNTDYLTGLLNKKGFIEVTEKEVWRYNRYGNTFSIMLLEIDYRNKNASGWQEFRHYSIEWVSKILKDNFRKLDSIGRWGETSFIILMPETNLSNSIKAALKINKIFTTQEFLFNNKIYKLKICIGIEEFKDSLVKTLEVLHHYTGIAKKCGDNCIVSSIGNICDNQS</sequence>
<dbReference type="InterPro" id="IPR043128">
    <property type="entry name" value="Rev_trsase/Diguanyl_cyclase"/>
</dbReference>
<evidence type="ECO:0000313" key="6">
    <source>
        <dbReference type="Proteomes" id="UP000623269"/>
    </source>
</evidence>
<dbReference type="PROSITE" id="PS50076">
    <property type="entry name" value="DNAJ_2"/>
    <property type="match status" value="1"/>
</dbReference>
<dbReference type="PROSITE" id="PS50887">
    <property type="entry name" value="GGDEF"/>
    <property type="match status" value="1"/>
</dbReference>
<dbReference type="EMBL" id="JAEAGR010000001">
    <property type="protein sequence ID" value="MBH1939564.1"/>
    <property type="molecule type" value="Genomic_DNA"/>
</dbReference>
<dbReference type="InterPro" id="IPR000160">
    <property type="entry name" value="GGDEF_dom"/>
</dbReference>
<feature type="domain" description="J" evidence="3">
    <location>
        <begin position="6"/>
        <end position="70"/>
    </location>
</feature>
<dbReference type="PANTHER" id="PTHR43096:SF52">
    <property type="entry name" value="DNAJ HOMOLOG 1, MITOCHONDRIAL-RELATED"/>
    <property type="match status" value="1"/>
</dbReference>
<dbReference type="PRINTS" id="PR00625">
    <property type="entry name" value="JDOMAIN"/>
</dbReference>
<dbReference type="AlphaFoldDB" id="A0A8J7GX24"/>
<organism evidence="5 6">
    <name type="scientific">Mobilitalea sibirica</name>
    <dbReference type="NCBI Taxonomy" id="1462919"/>
    <lineage>
        <taxon>Bacteria</taxon>
        <taxon>Bacillati</taxon>
        <taxon>Bacillota</taxon>
        <taxon>Clostridia</taxon>
        <taxon>Lachnospirales</taxon>
        <taxon>Lachnospiraceae</taxon>
        <taxon>Mobilitalea</taxon>
    </lineage>
</organism>
<dbReference type="SMART" id="SM00271">
    <property type="entry name" value="DnaJ"/>
    <property type="match status" value="1"/>
</dbReference>
<dbReference type="Pfam" id="PF00226">
    <property type="entry name" value="DnaJ"/>
    <property type="match status" value="1"/>
</dbReference>
<reference evidence="5" key="1">
    <citation type="submission" date="2020-12" db="EMBL/GenBank/DDBJ databases">
        <title>M. sibirica DSM 26468T genome.</title>
        <authorList>
            <person name="Thieme N."/>
            <person name="Rettenmaier R."/>
            <person name="Zverlov V."/>
            <person name="Liebl W."/>
        </authorList>
    </citation>
    <scope>NUCLEOTIDE SEQUENCE</scope>
    <source>
        <strain evidence="5">DSM 26468</strain>
    </source>
</reference>
<evidence type="ECO:0000313" key="5">
    <source>
        <dbReference type="EMBL" id="MBH1939564.1"/>
    </source>
</evidence>
<dbReference type="GO" id="GO:0051082">
    <property type="term" value="F:unfolded protein binding"/>
    <property type="evidence" value="ECO:0007669"/>
    <property type="project" value="TreeGrafter"/>
</dbReference>
<accession>A0A8J7GX24</accession>
<comment type="caution">
    <text evidence="5">The sequence shown here is derived from an EMBL/GenBank/DDBJ whole genome shotgun (WGS) entry which is preliminary data.</text>
</comment>
<dbReference type="GO" id="GO:0006260">
    <property type="term" value="P:DNA replication"/>
    <property type="evidence" value="ECO:0007669"/>
    <property type="project" value="UniProtKB-KW"/>
</dbReference>
<feature type="domain" description="GGDEF" evidence="4">
    <location>
        <begin position="266"/>
        <end position="395"/>
    </location>
</feature>
<dbReference type="InterPro" id="IPR029787">
    <property type="entry name" value="Nucleotide_cyclase"/>
</dbReference>
<keyword evidence="2" id="KW-0143">Chaperone</keyword>
<evidence type="ECO:0000256" key="1">
    <source>
        <dbReference type="ARBA" id="ARBA00022705"/>
    </source>
</evidence>
<dbReference type="InterPro" id="IPR001623">
    <property type="entry name" value="DnaJ_domain"/>
</dbReference>
<evidence type="ECO:0000256" key="2">
    <source>
        <dbReference type="ARBA" id="ARBA00023186"/>
    </source>
</evidence>
<proteinExistence type="predicted"/>
<keyword evidence="1" id="KW-0235">DNA replication</keyword>
<dbReference type="CDD" id="cd01949">
    <property type="entry name" value="GGDEF"/>
    <property type="match status" value="1"/>
</dbReference>
<dbReference type="Pfam" id="PF00990">
    <property type="entry name" value="GGDEF"/>
    <property type="match status" value="1"/>
</dbReference>